<dbReference type="SUPFAM" id="SSF47413">
    <property type="entry name" value="lambda repressor-like DNA-binding domains"/>
    <property type="match status" value="1"/>
</dbReference>
<evidence type="ECO:0000313" key="3">
    <source>
        <dbReference type="Proteomes" id="UP000070612"/>
    </source>
</evidence>
<gene>
    <name evidence="2" type="ORF">AFM11_33810</name>
</gene>
<proteinExistence type="predicted"/>
<dbReference type="EMBL" id="LGTW01000035">
    <property type="protein sequence ID" value="KWX19832.1"/>
    <property type="molecule type" value="Genomic_DNA"/>
</dbReference>
<evidence type="ECO:0000313" key="2">
    <source>
        <dbReference type="EMBL" id="KWX19832.1"/>
    </source>
</evidence>
<dbReference type="PROSITE" id="PS50943">
    <property type="entry name" value="HTH_CROC1"/>
    <property type="match status" value="1"/>
</dbReference>
<dbReference type="GO" id="GO:0003677">
    <property type="term" value="F:DNA binding"/>
    <property type="evidence" value="ECO:0007669"/>
    <property type="project" value="InterPro"/>
</dbReference>
<dbReference type="RefSeq" id="WP_067858952.1">
    <property type="nucleotide sequence ID" value="NZ_LGTW01000035.1"/>
</dbReference>
<dbReference type="InterPro" id="IPR001387">
    <property type="entry name" value="Cro/C1-type_HTH"/>
</dbReference>
<dbReference type="PATRIC" id="fig|59750.3.peg.5098"/>
<reference evidence="2 3" key="1">
    <citation type="submission" date="2015-07" db="EMBL/GenBank/DDBJ databases">
        <title>A draft genome sequence of Mycobacterium wolinskyi.</title>
        <authorList>
            <person name="de Man T.J."/>
            <person name="Perry K.A."/>
            <person name="Coulliette A.D."/>
            <person name="Jensen B."/>
            <person name="Toney N.C."/>
            <person name="Limbago B.M."/>
            <person name="Noble-Wang J."/>
        </authorList>
    </citation>
    <scope>NUCLEOTIDE SEQUENCE [LARGE SCALE GENOMIC DNA]</scope>
    <source>
        <strain evidence="2 3">CDC_01</strain>
    </source>
</reference>
<accession>A0A132PCY8</accession>
<dbReference type="AlphaFoldDB" id="A0A132PCY8"/>
<dbReference type="Gene3D" id="1.10.260.40">
    <property type="entry name" value="lambda repressor-like DNA-binding domains"/>
    <property type="match status" value="1"/>
</dbReference>
<organism evidence="2 3">
    <name type="scientific">Mycolicibacterium wolinskyi</name>
    <dbReference type="NCBI Taxonomy" id="59750"/>
    <lineage>
        <taxon>Bacteria</taxon>
        <taxon>Bacillati</taxon>
        <taxon>Actinomycetota</taxon>
        <taxon>Actinomycetes</taxon>
        <taxon>Mycobacteriales</taxon>
        <taxon>Mycobacteriaceae</taxon>
        <taxon>Mycolicibacterium</taxon>
    </lineage>
</organism>
<sequence>MARPRRTNPQREKLMPELTGISQAFIERRLALRLTQETLADLAGVSRYSVQTLEAGTGATKIGSVLEIANVLGLRLEVSSAPE</sequence>
<dbReference type="SMART" id="SM00530">
    <property type="entry name" value="HTH_XRE"/>
    <property type="match status" value="1"/>
</dbReference>
<comment type="caution">
    <text evidence="2">The sequence shown here is derived from an EMBL/GenBank/DDBJ whole genome shotgun (WGS) entry which is preliminary data.</text>
</comment>
<dbReference type="CDD" id="cd00093">
    <property type="entry name" value="HTH_XRE"/>
    <property type="match status" value="1"/>
</dbReference>
<dbReference type="InterPro" id="IPR010982">
    <property type="entry name" value="Lambda_DNA-bd_dom_sf"/>
</dbReference>
<dbReference type="Proteomes" id="UP000070612">
    <property type="component" value="Unassembled WGS sequence"/>
</dbReference>
<keyword evidence="3" id="KW-1185">Reference proteome</keyword>
<protein>
    <recommendedName>
        <fullName evidence="1">HTH cro/C1-type domain-containing protein</fullName>
    </recommendedName>
</protein>
<name>A0A132PCY8_9MYCO</name>
<feature type="domain" description="HTH cro/C1-type" evidence="1">
    <location>
        <begin position="25"/>
        <end position="79"/>
    </location>
</feature>
<evidence type="ECO:0000259" key="1">
    <source>
        <dbReference type="PROSITE" id="PS50943"/>
    </source>
</evidence>
<dbReference type="Pfam" id="PF01381">
    <property type="entry name" value="HTH_3"/>
    <property type="match status" value="1"/>
</dbReference>